<evidence type="ECO:0000256" key="1">
    <source>
        <dbReference type="RuleBase" id="RU363019"/>
    </source>
</evidence>
<dbReference type="GO" id="GO:0003755">
    <property type="term" value="F:peptidyl-prolyl cis-trans isomerase activity"/>
    <property type="evidence" value="ECO:0007669"/>
    <property type="project" value="UniProtKB-UniRule"/>
</dbReference>
<reference evidence="3" key="2">
    <citation type="submission" date="2011-08" db="EMBL/GenBank/DDBJ databases">
        <title>The genomic sequence of the Chinese hamster ovary CHO-K1 cell line.</title>
        <authorList>
            <person name="Xu X."/>
            <person name="Nagarajan H."/>
            <person name="Lewis N.E."/>
            <person name="Pan S."/>
            <person name="Cai Z."/>
            <person name="Liu X."/>
            <person name="Chen W."/>
            <person name="Xie M."/>
            <person name="Wang W."/>
            <person name="Hammond S."/>
            <person name="Andersen M.R."/>
            <person name="Neff N."/>
            <person name="Passarelli B."/>
            <person name="Koh W."/>
            <person name="Fan C.H."/>
            <person name="Wang J."/>
            <person name="Gui Y."/>
            <person name="Lee K.H."/>
            <person name="Betenbaugh M.J."/>
            <person name="Quake S.R."/>
            <person name="Famili I."/>
            <person name="Palsson B.O."/>
            <person name="Wang J."/>
        </authorList>
    </citation>
    <scope>NUCLEOTIDE SEQUENCE</scope>
</reference>
<dbReference type="EMBL" id="KE675621">
    <property type="protein sequence ID" value="ERE74970.1"/>
    <property type="molecule type" value="Genomic_DNA"/>
</dbReference>
<dbReference type="EC" id="5.2.1.8" evidence="1"/>
<dbReference type="Gene3D" id="2.40.100.10">
    <property type="entry name" value="Cyclophilin-like"/>
    <property type="match status" value="1"/>
</dbReference>
<evidence type="ECO:0000259" key="2">
    <source>
        <dbReference type="PROSITE" id="PS50072"/>
    </source>
</evidence>
<dbReference type="Proteomes" id="UP000694386">
    <property type="component" value="Unplaced"/>
</dbReference>
<dbReference type="GO" id="GO:0005737">
    <property type="term" value="C:cytoplasm"/>
    <property type="evidence" value="ECO:0007669"/>
    <property type="project" value="TreeGrafter"/>
</dbReference>
<dbReference type="Ensembl" id="ENSCGRT00001000477.1">
    <property type="protein sequence ID" value="ENSCGRP00001000453.1"/>
    <property type="gene ID" value="ENSCGRG00001000374.1"/>
</dbReference>
<evidence type="ECO:0000313" key="4">
    <source>
        <dbReference type="EMBL" id="ERE74970.1"/>
    </source>
</evidence>
<evidence type="ECO:0000313" key="6">
    <source>
        <dbReference type="Proteomes" id="UP000001075"/>
    </source>
</evidence>
<dbReference type="OMA" id="HYADEMP"/>
<dbReference type="STRING" id="10029.G3HD24"/>
<evidence type="ECO:0000313" key="7">
    <source>
        <dbReference type="Proteomes" id="UP000030759"/>
    </source>
</evidence>
<name>G3HD24_CRIGR</name>
<evidence type="ECO:0000313" key="5">
    <source>
        <dbReference type="Ensembl" id="ENSCGRP00001000453.1"/>
    </source>
</evidence>
<dbReference type="PANTHER" id="PTHR11071:SF490">
    <property type="entry name" value="PEPTIDYL-PROLYL CIS-TRANS ISOMERASE A"/>
    <property type="match status" value="1"/>
</dbReference>
<dbReference type="GO" id="GO:0016018">
    <property type="term" value="F:cyclosporin A binding"/>
    <property type="evidence" value="ECO:0007669"/>
    <property type="project" value="TreeGrafter"/>
</dbReference>
<dbReference type="PRINTS" id="PR00153">
    <property type="entry name" value="CSAPPISMRASE"/>
</dbReference>
<dbReference type="SUPFAM" id="SSF50891">
    <property type="entry name" value="Cyclophilin-like"/>
    <property type="match status" value="1"/>
</dbReference>
<keyword evidence="1" id="KW-0697">Rotamase</keyword>
<dbReference type="GeneTree" id="ENSGT00950000183087"/>
<sequence length="77" mass="8534">MPPIPEAMVKPTVFFNILANGFMCQGGDFTHHLGPGSSTIYREKFEVENFILKHTCPGILSIANAGPNTNASQFWFF</sequence>
<dbReference type="PROSITE" id="PS50072">
    <property type="entry name" value="CSA_PPIASE_2"/>
    <property type="match status" value="1"/>
</dbReference>
<dbReference type="PANTHER" id="PTHR11071">
    <property type="entry name" value="PEPTIDYL-PROLYL CIS-TRANS ISOMERASE"/>
    <property type="match status" value="1"/>
</dbReference>
<dbReference type="InterPro" id="IPR029000">
    <property type="entry name" value="Cyclophilin-like_dom_sf"/>
</dbReference>
<gene>
    <name evidence="4" type="ORF">H671_4g13011</name>
    <name evidence="3" type="ORF">I79_008397</name>
</gene>
<comment type="function">
    <text evidence="1">PPIases accelerate the folding of proteins. It catalyzes the cis-trans isomerization of proline imidic peptide bonds in oligopeptides.</text>
</comment>
<comment type="similarity">
    <text evidence="1">Belongs to the cyclophilin-type PPIase family.</text>
</comment>
<reference evidence="5" key="5">
    <citation type="submission" date="2025-05" db="UniProtKB">
        <authorList>
            <consortium name="Ensembl"/>
        </authorList>
    </citation>
    <scope>IDENTIFICATION</scope>
</reference>
<reference evidence="6" key="1">
    <citation type="journal article" date="2011" name="Nat. Biotechnol.">
        <title>The genomic sequence of the Chinese hamster ovary (CHO)-K1 cell line.</title>
        <authorList>
            <person name="Xu X."/>
            <person name="Nagarajan H."/>
            <person name="Lewis N.E."/>
            <person name="Pan S."/>
            <person name="Cai Z."/>
            <person name="Liu X."/>
            <person name="Chen W."/>
            <person name="Xie M."/>
            <person name="Wang W."/>
            <person name="Hammond S."/>
            <person name="Andersen M.R."/>
            <person name="Neff N."/>
            <person name="Passarelli B."/>
            <person name="Koh W."/>
            <person name="Fan H.C."/>
            <person name="Wang J."/>
            <person name="Gui Y."/>
            <person name="Lee K.H."/>
            <person name="Betenbaugh M.J."/>
            <person name="Quake S.R."/>
            <person name="Famili I."/>
            <person name="Palsson B.O."/>
            <person name="Wang J."/>
        </authorList>
    </citation>
    <scope>NUCLEOTIDE SEQUENCE [LARGE SCALE GENOMIC DNA]</scope>
    <source>
        <strain evidence="6">CHO K1 cell line</strain>
    </source>
</reference>
<dbReference type="EMBL" id="JH000287">
    <property type="protein sequence ID" value="EGW05611.1"/>
    <property type="molecule type" value="Genomic_DNA"/>
</dbReference>
<dbReference type="InterPro" id="IPR002130">
    <property type="entry name" value="Cyclophilin-type_PPIase_dom"/>
</dbReference>
<accession>G3HD24</accession>
<evidence type="ECO:0000313" key="3">
    <source>
        <dbReference type="EMBL" id="EGW05611.1"/>
    </source>
</evidence>
<proteinExistence type="inferred from homology"/>
<protein>
    <recommendedName>
        <fullName evidence="1">Peptidyl-prolyl cis-trans isomerase</fullName>
        <shortName evidence="1">PPIase</shortName>
        <ecNumber evidence="1">5.2.1.8</ecNumber>
    </recommendedName>
</protein>
<reference evidence="4" key="4">
    <citation type="submission" date="2013-03" db="EMBL/GenBank/DDBJ databases">
        <title>Chinese hamster genome sequenced from sorted chromosomes.</title>
        <authorList>
            <person name="Brinkrolf K."/>
            <person name="Rupp O."/>
            <person name="Laux H."/>
            <person name="Kollin F."/>
            <person name="Ernst W."/>
            <person name="Linke B."/>
            <person name="Kofler R."/>
            <person name="Romand S."/>
            <person name="Hesse F."/>
            <person name="Budach W.E."/>
            <person name="Galosy S."/>
            <person name="Muller D."/>
            <person name="Noll T."/>
            <person name="Wienberg J."/>
            <person name="Jostock T."/>
            <person name="Leonard M."/>
            <person name="Grillari J."/>
            <person name="Tauch A."/>
            <person name="Goesmann A."/>
            <person name="Helk B."/>
            <person name="Mott J.E."/>
            <person name="Puehler A."/>
            <person name="Borth N."/>
        </authorList>
    </citation>
    <scope>NUCLEOTIDE SEQUENCE</scope>
    <source>
        <strain evidence="4">17A/GY</strain>
    </source>
</reference>
<reference evidence="7" key="3">
    <citation type="journal article" date="2013" name="Nat. Biotechnol.">
        <title>Chinese hamster genome sequenced from sorted chromosomes.</title>
        <authorList>
            <person name="Brinkrolf K."/>
            <person name="Rupp O."/>
            <person name="Laux H."/>
            <person name="Kollin F."/>
            <person name="Ernst W."/>
            <person name="Linke B."/>
            <person name="Kofler R."/>
            <person name="Romand S."/>
            <person name="Hesse F."/>
            <person name="Budach W.E."/>
            <person name="Galosy S."/>
            <person name="Muller D."/>
            <person name="Noll T."/>
            <person name="Wienberg J."/>
            <person name="Jostock T."/>
            <person name="Leonard M."/>
            <person name="Grillari J."/>
            <person name="Tauch A."/>
            <person name="Goesmann A."/>
            <person name="Helk B."/>
            <person name="Mott J.E."/>
            <person name="Puhler A."/>
            <person name="Borth N."/>
        </authorList>
    </citation>
    <scope>NUCLEOTIDE SEQUENCE [LARGE SCALE GENOMIC DNA]</scope>
    <source>
        <strain evidence="7">17A/GY</strain>
    </source>
</reference>
<comment type="catalytic activity">
    <reaction evidence="1">
        <text>[protein]-peptidylproline (omega=180) = [protein]-peptidylproline (omega=0)</text>
        <dbReference type="Rhea" id="RHEA:16237"/>
        <dbReference type="Rhea" id="RHEA-COMP:10747"/>
        <dbReference type="Rhea" id="RHEA-COMP:10748"/>
        <dbReference type="ChEBI" id="CHEBI:83833"/>
        <dbReference type="ChEBI" id="CHEBI:83834"/>
        <dbReference type="EC" id="5.2.1.8"/>
    </reaction>
</comment>
<dbReference type="Proteomes" id="UP000001075">
    <property type="component" value="Unassembled WGS sequence"/>
</dbReference>
<dbReference type="AlphaFoldDB" id="G3HD24"/>
<keyword evidence="1 3" id="KW-0413">Isomerase</keyword>
<dbReference type="GO" id="GO:0006457">
    <property type="term" value="P:protein folding"/>
    <property type="evidence" value="ECO:0007669"/>
    <property type="project" value="TreeGrafter"/>
</dbReference>
<dbReference type="Pfam" id="PF00160">
    <property type="entry name" value="Pro_isomerase"/>
    <property type="match status" value="1"/>
</dbReference>
<organism evidence="3 6">
    <name type="scientific">Cricetulus griseus</name>
    <name type="common">Chinese hamster</name>
    <name type="synonym">Cricetulus barabensis griseus</name>
    <dbReference type="NCBI Taxonomy" id="10029"/>
    <lineage>
        <taxon>Eukaryota</taxon>
        <taxon>Metazoa</taxon>
        <taxon>Chordata</taxon>
        <taxon>Craniata</taxon>
        <taxon>Vertebrata</taxon>
        <taxon>Euteleostomi</taxon>
        <taxon>Mammalia</taxon>
        <taxon>Eutheria</taxon>
        <taxon>Euarchontoglires</taxon>
        <taxon>Glires</taxon>
        <taxon>Rodentia</taxon>
        <taxon>Myomorpha</taxon>
        <taxon>Muroidea</taxon>
        <taxon>Cricetidae</taxon>
        <taxon>Cricetinae</taxon>
        <taxon>Cricetulus</taxon>
    </lineage>
</organism>
<dbReference type="Proteomes" id="UP000030759">
    <property type="component" value="Unassembled WGS sequence"/>
</dbReference>
<feature type="domain" description="PPIase cyclophilin-type" evidence="2">
    <location>
        <begin position="15"/>
        <end position="77"/>
    </location>
</feature>